<dbReference type="GO" id="GO:0004553">
    <property type="term" value="F:hydrolase activity, hydrolyzing O-glycosyl compounds"/>
    <property type="evidence" value="ECO:0007669"/>
    <property type="project" value="InterPro"/>
</dbReference>
<dbReference type="PANTHER" id="PTHR10963">
    <property type="entry name" value="GLYCOSYL HYDROLASE-RELATED"/>
    <property type="match status" value="1"/>
</dbReference>
<sequence length="315" mass="36573">MVSAWRGGNNEFQYYRNSRNNRQAQAFQHLEAFPLTDVYVRNGIMYLKPTLTADEFGEDFVQHGQLWYPDCNFTPCLSEAGEDIVLPVQSARISTYQRFNFKYGRLEVRARLPKGDWLWPAIWLFPQDELYGAWPRSGEIDLVEGRGNAKLFDGQGKQDGIRRVTSILHFGPAHDETSYHGTYTKYLDSDTLADDFHVYTLDWSEAGFRFLLDGKLIGERPAPKEGFWKLGGFQGEDIWNGKKMAPFDQKFFIIMNVAVGGSFFGDDLRNEPHPRPFNLSSGRPMRQFWENKDWWKDTWKGESAALQVDYVRVYQ</sequence>
<reference evidence="3" key="1">
    <citation type="submission" date="2021-07" db="EMBL/GenBank/DDBJ databases">
        <authorList>
            <person name="Catto M.A."/>
            <person name="Jacobson A."/>
            <person name="Kennedy G."/>
            <person name="Labadie P."/>
            <person name="Hunt B.G."/>
            <person name="Srinivasan R."/>
        </authorList>
    </citation>
    <scope>NUCLEOTIDE SEQUENCE</scope>
    <source>
        <strain evidence="3">PL_HMW_Pooled</strain>
        <tissue evidence="3">Head</tissue>
    </source>
</reference>
<dbReference type="InterPro" id="IPR000757">
    <property type="entry name" value="Beta-glucanase-like"/>
</dbReference>
<name>A0AAE1L8M3_9NEOP</name>
<protein>
    <submittedName>
        <fullName evidence="3">Beta-1,3-glucan-binding protein</fullName>
    </submittedName>
</protein>
<evidence type="ECO:0000256" key="1">
    <source>
        <dbReference type="ARBA" id="ARBA00006865"/>
    </source>
</evidence>
<evidence type="ECO:0000259" key="2">
    <source>
        <dbReference type="PROSITE" id="PS51762"/>
    </source>
</evidence>
<dbReference type="EMBL" id="JAHWGI010000150">
    <property type="protein sequence ID" value="KAK3910340.1"/>
    <property type="molecule type" value="Genomic_DNA"/>
</dbReference>
<feature type="domain" description="GH16" evidence="2">
    <location>
        <begin position="39"/>
        <end position="315"/>
    </location>
</feature>
<dbReference type="InterPro" id="IPR050546">
    <property type="entry name" value="Glycosyl_Hydrlase_16"/>
</dbReference>
<evidence type="ECO:0000313" key="4">
    <source>
        <dbReference type="Proteomes" id="UP001219518"/>
    </source>
</evidence>
<gene>
    <name evidence="3" type="ORF">KUF71_020109</name>
</gene>
<proteinExistence type="inferred from homology"/>
<dbReference type="SUPFAM" id="SSF49899">
    <property type="entry name" value="Concanavalin A-like lectins/glucanases"/>
    <property type="match status" value="1"/>
</dbReference>
<dbReference type="InterPro" id="IPR013320">
    <property type="entry name" value="ConA-like_dom_sf"/>
</dbReference>
<dbReference type="Gene3D" id="2.60.120.200">
    <property type="match status" value="1"/>
</dbReference>
<accession>A0AAE1L8M3</accession>
<reference evidence="3" key="2">
    <citation type="journal article" date="2023" name="BMC Genomics">
        <title>Pest status, molecular evolution, and epigenetic factors derived from the genome assembly of Frankliniella fusca, a thysanopteran phytovirus vector.</title>
        <authorList>
            <person name="Catto M.A."/>
            <person name="Labadie P.E."/>
            <person name="Jacobson A.L."/>
            <person name="Kennedy G.G."/>
            <person name="Srinivasan R."/>
            <person name="Hunt B.G."/>
        </authorList>
    </citation>
    <scope>NUCLEOTIDE SEQUENCE</scope>
    <source>
        <strain evidence="3">PL_HMW_Pooled</strain>
    </source>
</reference>
<dbReference type="PROSITE" id="PS51762">
    <property type="entry name" value="GH16_2"/>
    <property type="match status" value="1"/>
</dbReference>
<dbReference type="PANTHER" id="PTHR10963:SF55">
    <property type="entry name" value="GLYCOSIDE HYDROLASE FAMILY 16 PROTEIN"/>
    <property type="match status" value="1"/>
</dbReference>
<organism evidence="3 4">
    <name type="scientific">Frankliniella fusca</name>
    <dbReference type="NCBI Taxonomy" id="407009"/>
    <lineage>
        <taxon>Eukaryota</taxon>
        <taxon>Metazoa</taxon>
        <taxon>Ecdysozoa</taxon>
        <taxon>Arthropoda</taxon>
        <taxon>Hexapoda</taxon>
        <taxon>Insecta</taxon>
        <taxon>Pterygota</taxon>
        <taxon>Neoptera</taxon>
        <taxon>Paraneoptera</taxon>
        <taxon>Thysanoptera</taxon>
        <taxon>Terebrantia</taxon>
        <taxon>Thripoidea</taxon>
        <taxon>Thripidae</taxon>
        <taxon>Frankliniella</taxon>
    </lineage>
</organism>
<dbReference type="Pfam" id="PF00722">
    <property type="entry name" value="Glyco_hydro_16"/>
    <property type="match status" value="1"/>
</dbReference>
<keyword evidence="4" id="KW-1185">Reference proteome</keyword>
<comment type="caution">
    <text evidence="3">The sequence shown here is derived from an EMBL/GenBank/DDBJ whole genome shotgun (WGS) entry which is preliminary data.</text>
</comment>
<dbReference type="Proteomes" id="UP001219518">
    <property type="component" value="Unassembled WGS sequence"/>
</dbReference>
<evidence type="ECO:0000313" key="3">
    <source>
        <dbReference type="EMBL" id="KAK3910340.1"/>
    </source>
</evidence>
<dbReference type="AlphaFoldDB" id="A0AAE1L8M3"/>
<comment type="similarity">
    <text evidence="1">Belongs to the glycosyl hydrolase 16 family.</text>
</comment>
<dbReference type="GO" id="GO:0005975">
    <property type="term" value="P:carbohydrate metabolic process"/>
    <property type="evidence" value="ECO:0007669"/>
    <property type="project" value="InterPro"/>
</dbReference>